<keyword evidence="1" id="KW-1185">Reference proteome</keyword>
<evidence type="ECO:0000313" key="1">
    <source>
        <dbReference type="Proteomes" id="UP000694920"/>
    </source>
</evidence>
<gene>
    <name evidence="2" type="primary">LOC107268253</name>
</gene>
<dbReference type="RefSeq" id="XP_024941328.1">
    <property type="nucleotide sequence ID" value="XM_025085560.1"/>
</dbReference>
<dbReference type="GeneID" id="107268253"/>
<sequence length="109" mass="12309">MTERMTLTFHSPIMEETEKNLTTGTLEQRKEAFKDDEELMKETTKFVTEVIETATTEASKRKYQIEGADASEGSRLKGGDRISGWNTRARGFCNRILNALCPCLTNNGK</sequence>
<dbReference type="AlphaFoldDB" id="A0AAJ7W1Q3"/>
<protein>
    <submittedName>
        <fullName evidence="2">Uncharacterized protein LOC107268253</fullName>
    </submittedName>
</protein>
<accession>A0AAJ7W1Q3</accession>
<organism evidence="1 2">
    <name type="scientific">Cephus cinctus</name>
    <name type="common">Wheat stem sawfly</name>
    <dbReference type="NCBI Taxonomy" id="211228"/>
    <lineage>
        <taxon>Eukaryota</taxon>
        <taxon>Metazoa</taxon>
        <taxon>Ecdysozoa</taxon>
        <taxon>Arthropoda</taxon>
        <taxon>Hexapoda</taxon>
        <taxon>Insecta</taxon>
        <taxon>Pterygota</taxon>
        <taxon>Neoptera</taxon>
        <taxon>Endopterygota</taxon>
        <taxon>Hymenoptera</taxon>
        <taxon>Cephoidea</taxon>
        <taxon>Cephidae</taxon>
        <taxon>Cephus</taxon>
    </lineage>
</organism>
<reference evidence="2" key="1">
    <citation type="submission" date="2025-08" db="UniProtKB">
        <authorList>
            <consortium name="RefSeq"/>
        </authorList>
    </citation>
    <scope>IDENTIFICATION</scope>
</reference>
<name>A0AAJ7W1Q3_CEPCN</name>
<dbReference type="Proteomes" id="UP000694920">
    <property type="component" value="Unplaced"/>
</dbReference>
<proteinExistence type="predicted"/>
<evidence type="ECO:0000313" key="2">
    <source>
        <dbReference type="RefSeq" id="XP_024941328.1"/>
    </source>
</evidence>
<dbReference type="KEGG" id="ccin:107268253"/>